<dbReference type="SUPFAM" id="SSF52540">
    <property type="entry name" value="P-loop containing nucleoside triphosphate hydrolases"/>
    <property type="match status" value="1"/>
</dbReference>
<dbReference type="GO" id="GO:0006614">
    <property type="term" value="P:SRP-dependent cotranslational protein targeting to membrane"/>
    <property type="evidence" value="ECO:0007669"/>
    <property type="project" value="InterPro"/>
</dbReference>
<dbReference type="AlphaFoldDB" id="A0A0F9LVU1"/>
<dbReference type="NCBIfam" id="TIGR00064">
    <property type="entry name" value="ftsY"/>
    <property type="match status" value="1"/>
</dbReference>
<protein>
    <recommendedName>
        <fullName evidence="10">SRP54-type proteins GTP-binding domain-containing protein</fullName>
    </recommendedName>
</protein>
<dbReference type="GO" id="GO:0005525">
    <property type="term" value="F:GTP binding"/>
    <property type="evidence" value="ECO:0007669"/>
    <property type="project" value="UniProtKB-KW"/>
</dbReference>
<dbReference type="SUPFAM" id="SSF47364">
    <property type="entry name" value="Domain of the SRP/SRP receptor G-proteins"/>
    <property type="match status" value="1"/>
</dbReference>
<evidence type="ECO:0000256" key="9">
    <source>
        <dbReference type="ARBA" id="ARBA00023170"/>
    </source>
</evidence>
<name>A0A0F9LVU1_9ZZZZ</name>
<dbReference type="Pfam" id="PF02881">
    <property type="entry name" value="SRP54_N"/>
    <property type="match status" value="1"/>
</dbReference>
<dbReference type="Gene3D" id="3.40.50.300">
    <property type="entry name" value="P-loop containing nucleotide triphosphate hydrolases"/>
    <property type="match status" value="1"/>
</dbReference>
<keyword evidence="5" id="KW-0547">Nucleotide-binding</keyword>
<proteinExistence type="inferred from homology"/>
<evidence type="ECO:0000256" key="3">
    <source>
        <dbReference type="ARBA" id="ARBA00022475"/>
    </source>
</evidence>
<accession>A0A0F9LVU1</accession>
<keyword evidence="7" id="KW-0342">GTP-binding</keyword>
<comment type="caution">
    <text evidence="11">The sequence shown here is derived from an EMBL/GenBank/DDBJ whole genome shotgun (WGS) entry which is preliminary data.</text>
</comment>
<dbReference type="PANTHER" id="PTHR43134">
    <property type="entry name" value="SIGNAL RECOGNITION PARTICLE RECEPTOR SUBUNIT ALPHA"/>
    <property type="match status" value="1"/>
</dbReference>
<dbReference type="SMART" id="SM00962">
    <property type="entry name" value="SRP54"/>
    <property type="match status" value="1"/>
</dbReference>
<evidence type="ECO:0000313" key="11">
    <source>
        <dbReference type="EMBL" id="KKM61182.1"/>
    </source>
</evidence>
<evidence type="ECO:0000256" key="1">
    <source>
        <dbReference type="ARBA" id="ARBA00004413"/>
    </source>
</evidence>
<keyword evidence="4" id="KW-0963">Cytoplasm</keyword>
<keyword evidence="6" id="KW-0378">Hydrolase</keyword>
<evidence type="ECO:0000256" key="4">
    <source>
        <dbReference type="ARBA" id="ARBA00022490"/>
    </source>
</evidence>
<evidence type="ECO:0000256" key="2">
    <source>
        <dbReference type="ARBA" id="ARBA00008531"/>
    </source>
</evidence>
<keyword evidence="9" id="KW-0675">Receptor</keyword>
<sequence>MNLKIKLNKKLRTVFGGKKEHDEILTEIEELLITADFGIDFTALIIDNLKTISVSYEQEEITGHLKNIIMKEMAFDLQPDNRQAVPDNRQAVPDNVLNAHLIFGVNGSGKTTTVGKLAYKLKNDGNRVLIAAADTYRDAAIDQLMIWSNRADVPVILTEQGSDSGAVVYDACDASKRRSIDDLIIDTAGRLHNKEALMEELSKISRILEKRLPEARKLKMLVLDATTGQNAISQAVLFNQYVGVDGIILTKLDSSSKGGVACAVSGKLKIPIFYAGTGESLEDLVDFNVEEYLDTIFTQE</sequence>
<keyword evidence="8" id="KW-0472">Membrane</keyword>
<comment type="subcellular location">
    <subcellularLocation>
        <location evidence="1">Cell membrane</location>
        <topology evidence="1">Peripheral membrane protein</topology>
        <orientation evidence="1">Cytoplasmic side</orientation>
    </subcellularLocation>
</comment>
<dbReference type="InterPro" id="IPR036225">
    <property type="entry name" value="SRP/SRP_N"/>
</dbReference>
<dbReference type="Pfam" id="PF00448">
    <property type="entry name" value="SRP54"/>
    <property type="match status" value="1"/>
</dbReference>
<dbReference type="EMBL" id="LAZR01011534">
    <property type="protein sequence ID" value="KKM61182.1"/>
    <property type="molecule type" value="Genomic_DNA"/>
</dbReference>
<feature type="domain" description="SRP54-type proteins GTP-binding" evidence="10">
    <location>
        <begin position="271"/>
        <end position="284"/>
    </location>
</feature>
<evidence type="ECO:0000256" key="7">
    <source>
        <dbReference type="ARBA" id="ARBA00023134"/>
    </source>
</evidence>
<dbReference type="GO" id="GO:0005047">
    <property type="term" value="F:signal recognition particle binding"/>
    <property type="evidence" value="ECO:0007669"/>
    <property type="project" value="TreeGrafter"/>
</dbReference>
<dbReference type="Gene3D" id="1.20.120.140">
    <property type="entry name" value="Signal recognition particle SRP54, nucleotide-binding domain"/>
    <property type="match status" value="1"/>
</dbReference>
<dbReference type="GO" id="GO:0005737">
    <property type="term" value="C:cytoplasm"/>
    <property type="evidence" value="ECO:0007669"/>
    <property type="project" value="UniProtKB-ARBA"/>
</dbReference>
<dbReference type="InterPro" id="IPR013822">
    <property type="entry name" value="Signal_recog_particl_SRP54_hlx"/>
</dbReference>
<comment type="similarity">
    <text evidence="2">Belongs to the GTP-binding SRP family.</text>
</comment>
<dbReference type="PANTHER" id="PTHR43134:SF1">
    <property type="entry name" value="SIGNAL RECOGNITION PARTICLE RECEPTOR SUBUNIT ALPHA"/>
    <property type="match status" value="1"/>
</dbReference>
<evidence type="ECO:0000256" key="5">
    <source>
        <dbReference type="ARBA" id="ARBA00022741"/>
    </source>
</evidence>
<gene>
    <name evidence="11" type="ORF">LCGC14_1534270</name>
</gene>
<evidence type="ECO:0000256" key="8">
    <source>
        <dbReference type="ARBA" id="ARBA00023136"/>
    </source>
</evidence>
<dbReference type="InterPro" id="IPR000897">
    <property type="entry name" value="SRP54_GTPase_dom"/>
</dbReference>
<dbReference type="InterPro" id="IPR027417">
    <property type="entry name" value="P-loop_NTPase"/>
</dbReference>
<reference evidence="11" key="1">
    <citation type="journal article" date="2015" name="Nature">
        <title>Complex archaea that bridge the gap between prokaryotes and eukaryotes.</title>
        <authorList>
            <person name="Spang A."/>
            <person name="Saw J.H."/>
            <person name="Jorgensen S.L."/>
            <person name="Zaremba-Niedzwiedzka K."/>
            <person name="Martijn J."/>
            <person name="Lind A.E."/>
            <person name="van Eijk R."/>
            <person name="Schleper C."/>
            <person name="Guy L."/>
            <person name="Ettema T.J."/>
        </authorList>
    </citation>
    <scope>NUCLEOTIDE SEQUENCE</scope>
</reference>
<organism evidence="11">
    <name type="scientific">marine sediment metagenome</name>
    <dbReference type="NCBI Taxonomy" id="412755"/>
    <lineage>
        <taxon>unclassified sequences</taxon>
        <taxon>metagenomes</taxon>
        <taxon>ecological metagenomes</taxon>
    </lineage>
</organism>
<dbReference type="InterPro" id="IPR004390">
    <property type="entry name" value="SR_rcpt_FtsY"/>
</dbReference>
<dbReference type="InterPro" id="IPR042101">
    <property type="entry name" value="SRP54_N_sf"/>
</dbReference>
<evidence type="ECO:0000256" key="6">
    <source>
        <dbReference type="ARBA" id="ARBA00022801"/>
    </source>
</evidence>
<dbReference type="GO" id="GO:0005886">
    <property type="term" value="C:plasma membrane"/>
    <property type="evidence" value="ECO:0007669"/>
    <property type="project" value="UniProtKB-SubCell"/>
</dbReference>
<dbReference type="PROSITE" id="PS00300">
    <property type="entry name" value="SRP54"/>
    <property type="match status" value="1"/>
</dbReference>
<evidence type="ECO:0000259" key="10">
    <source>
        <dbReference type="PROSITE" id="PS00300"/>
    </source>
</evidence>
<dbReference type="FunFam" id="3.40.50.300:FF:000053">
    <property type="entry name" value="Signal recognition particle receptor FtsY"/>
    <property type="match status" value="1"/>
</dbReference>
<keyword evidence="3" id="KW-1003">Cell membrane</keyword>
<dbReference type="SMART" id="SM00382">
    <property type="entry name" value="AAA"/>
    <property type="match status" value="1"/>
</dbReference>
<dbReference type="GO" id="GO:0003924">
    <property type="term" value="F:GTPase activity"/>
    <property type="evidence" value="ECO:0007669"/>
    <property type="project" value="TreeGrafter"/>
</dbReference>
<dbReference type="InterPro" id="IPR003593">
    <property type="entry name" value="AAA+_ATPase"/>
</dbReference>